<dbReference type="CDD" id="cd06142">
    <property type="entry name" value="RNaseD_exo"/>
    <property type="match status" value="1"/>
</dbReference>
<organism evidence="8 9">
    <name type="scientific">SAR92 clade bacterium H455</name>
    <dbReference type="NCBI Taxonomy" id="2974818"/>
    <lineage>
        <taxon>Bacteria</taxon>
        <taxon>Pseudomonadati</taxon>
        <taxon>Pseudomonadota</taxon>
        <taxon>Gammaproteobacteria</taxon>
        <taxon>Cellvibrionales</taxon>
        <taxon>Porticoccaceae</taxon>
        <taxon>SAR92 clade</taxon>
    </lineage>
</organism>
<dbReference type="InterPro" id="IPR002562">
    <property type="entry name" value="3'-5'_exonuclease_dom"/>
</dbReference>
<evidence type="ECO:0000256" key="3">
    <source>
        <dbReference type="ARBA" id="ARBA00022722"/>
    </source>
</evidence>
<evidence type="ECO:0000313" key="9">
    <source>
        <dbReference type="Proteomes" id="UP001059934"/>
    </source>
</evidence>
<dbReference type="InterPro" id="IPR012337">
    <property type="entry name" value="RNaseH-like_sf"/>
</dbReference>
<comment type="subcellular location">
    <subcellularLocation>
        <location evidence="6">Cytoplasm</location>
    </subcellularLocation>
</comment>
<keyword evidence="5 6" id="KW-0269">Exonuclease</keyword>
<dbReference type="SMART" id="SM00474">
    <property type="entry name" value="35EXOc"/>
    <property type="match status" value="1"/>
</dbReference>
<evidence type="ECO:0000313" key="8">
    <source>
        <dbReference type="EMBL" id="UVW33891.1"/>
    </source>
</evidence>
<accession>A0ABY5TL88</accession>
<dbReference type="Pfam" id="PF00570">
    <property type="entry name" value="HRDC"/>
    <property type="match status" value="1"/>
</dbReference>
<comment type="similarity">
    <text evidence="6">Belongs to the RNase D family.</text>
</comment>
<dbReference type="PANTHER" id="PTHR47649:SF1">
    <property type="entry name" value="RIBONUCLEASE D"/>
    <property type="match status" value="1"/>
</dbReference>
<evidence type="ECO:0000256" key="4">
    <source>
        <dbReference type="ARBA" id="ARBA00022801"/>
    </source>
</evidence>
<evidence type="ECO:0000256" key="2">
    <source>
        <dbReference type="ARBA" id="ARBA00022694"/>
    </source>
</evidence>
<dbReference type="GO" id="GO:0033890">
    <property type="term" value="F:ribonuclease D activity"/>
    <property type="evidence" value="ECO:0007669"/>
    <property type="project" value="UniProtKB-EC"/>
</dbReference>
<dbReference type="EC" id="3.1.13.5" evidence="6"/>
<dbReference type="InterPro" id="IPR036397">
    <property type="entry name" value="RNaseH_sf"/>
</dbReference>
<dbReference type="SUPFAM" id="SSF53098">
    <property type="entry name" value="Ribonuclease H-like"/>
    <property type="match status" value="1"/>
</dbReference>
<evidence type="ECO:0000256" key="6">
    <source>
        <dbReference type="HAMAP-Rule" id="MF_01899"/>
    </source>
</evidence>
<dbReference type="InterPro" id="IPR006292">
    <property type="entry name" value="RNase_D"/>
</dbReference>
<keyword evidence="4 6" id="KW-0378">Hydrolase</keyword>
<proteinExistence type="inferred from homology"/>
<dbReference type="PANTHER" id="PTHR47649">
    <property type="entry name" value="RIBONUCLEASE D"/>
    <property type="match status" value="1"/>
</dbReference>
<keyword evidence="3 6" id="KW-0540">Nuclease</keyword>
<keyword evidence="2 6" id="KW-0819">tRNA processing</keyword>
<dbReference type="InterPro" id="IPR051086">
    <property type="entry name" value="RNase_D-like"/>
</dbReference>
<dbReference type="SMART" id="SM00341">
    <property type="entry name" value="HRDC"/>
    <property type="match status" value="1"/>
</dbReference>
<dbReference type="InterPro" id="IPR010997">
    <property type="entry name" value="HRDC-like_sf"/>
</dbReference>
<dbReference type="HAMAP" id="MF_01899">
    <property type="entry name" value="RNase_D"/>
    <property type="match status" value="1"/>
</dbReference>
<dbReference type="Gene3D" id="1.10.150.80">
    <property type="entry name" value="HRDC domain"/>
    <property type="match status" value="2"/>
</dbReference>
<reference evidence="8" key="1">
    <citation type="submission" date="2022-08" db="EMBL/GenBank/DDBJ databases">
        <title>Catabolic pathway analysis in culturable SAR92 clade bacteria reveals their overlooked roles in DMSP degradation in coastal seas.</title>
        <authorList>
            <person name="He X."/>
            <person name="Zhang X."/>
            <person name="Zhang Y."/>
        </authorList>
    </citation>
    <scope>NUCLEOTIDE SEQUENCE</scope>
    <source>
        <strain evidence="8">H455</strain>
    </source>
</reference>
<dbReference type="Gene3D" id="3.30.420.10">
    <property type="entry name" value="Ribonuclease H-like superfamily/Ribonuclease H"/>
    <property type="match status" value="1"/>
</dbReference>
<comment type="catalytic activity">
    <reaction evidence="6">
        <text>Exonucleolytic cleavage that removes extra residues from the 3'-terminus of tRNA to produce 5'-mononucleotides.</text>
        <dbReference type="EC" id="3.1.13.5"/>
    </reaction>
</comment>
<dbReference type="EMBL" id="CP103416">
    <property type="protein sequence ID" value="UVW33891.1"/>
    <property type="molecule type" value="Genomic_DNA"/>
</dbReference>
<feature type="domain" description="HRDC" evidence="7">
    <location>
        <begin position="212"/>
        <end position="292"/>
    </location>
</feature>
<dbReference type="SUPFAM" id="SSF47819">
    <property type="entry name" value="HRDC-like"/>
    <property type="match status" value="2"/>
</dbReference>
<protein>
    <recommendedName>
        <fullName evidence="6">Ribonuclease D</fullName>
        <shortName evidence="6">RNase D</shortName>
        <ecNumber evidence="6">3.1.13.5</ecNumber>
    </recommendedName>
</protein>
<dbReference type="Proteomes" id="UP001059934">
    <property type="component" value="Chromosome"/>
</dbReference>
<gene>
    <name evidence="6 8" type="primary">rnd</name>
    <name evidence="8" type="ORF">NYF23_07530</name>
</gene>
<evidence type="ECO:0000256" key="1">
    <source>
        <dbReference type="ARBA" id="ARBA00022490"/>
    </source>
</evidence>
<name>A0ABY5TL88_9GAMM</name>
<dbReference type="PROSITE" id="PS50967">
    <property type="entry name" value="HRDC"/>
    <property type="match status" value="1"/>
</dbReference>
<keyword evidence="9" id="KW-1185">Reference proteome</keyword>
<dbReference type="InterPro" id="IPR002121">
    <property type="entry name" value="HRDC_dom"/>
</dbReference>
<dbReference type="NCBIfam" id="TIGR01388">
    <property type="entry name" value="rnd"/>
    <property type="match status" value="1"/>
</dbReference>
<dbReference type="InterPro" id="IPR044876">
    <property type="entry name" value="HRDC_dom_sf"/>
</dbReference>
<sequence length="374" mass="43028">MTTNNHWIDNSQQLAELCEQLRDATELAIDTEFMRSDTFFAKLALIQLSDGEQCWLIDTPAIDELQPLTELLNKPQLTLVFHSCGEDLEVLDQVLSVRPKKLFDSQVAAGIVNIGYSMGYARLVENMLQIELGKEDTRSDWLARPLSDRQKLYAADDVLYLFRIYKLLLELLEQQQRYGWFAEEMLDLQRIAADRREALDYYLRVKGAWRLNPLSLAVLKRLCEWREQAARALDKPRSHIVKDSVLLDLANNKPTQMSQLHQIDDWYSRSVKRFGEQVLQEIADVDHNNLPSELPQPLSRAVSDVMKKMRLSISELAEQQAIPKELMCNKKELESILRSASEGQCQWPARLLDGWRSSMVIPALQLVIDSSDAL</sequence>
<evidence type="ECO:0000259" key="7">
    <source>
        <dbReference type="PROSITE" id="PS50967"/>
    </source>
</evidence>
<dbReference type="Pfam" id="PF01612">
    <property type="entry name" value="DNA_pol_A_exo1"/>
    <property type="match status" value="1"/>
</dbReference>
<comment type="function">
    <text evidence="6">Exonuclease involved in the 3' processing of various precursor tRNAs. Initiates hydrolysis at the 3'-terminus of an RNA molecule and releases 5'-mononucleotides.</text>
</comment>
<evidence type="ECO:0000256" key="5">
    <source>
        <dbReference type="ARBA" id="ARBA00022839"/>
    </source>
</evidence>
<comment type="cofactor">
    <cofactor evidence="6">
        <name>a divalent metal cation</name>
        <dbReference type="ChEBI" id="CHEBI:60240"/>
    </cofactor>
</comment>
<keyword evidence="1 6" id="KW-0963">Cytoplasm</keyword>